<evidence type="ECO:0000313" key="1">
    <source>
        <dbReference type="EMBL" id="QGG94061.1"/>
    </source>
</evidence>
<dbReference type="EMBL" id="CP045851">
    <property type="protein sequence ID" value="QGG94061.1"/>
    <property type="molecule type" value="Genomic_DNA"/>
</dbReference>
<dbReference type="SUPFAM" id="SSF51905">
    <property type="entry name" value="FAD/NAD(P)-binding domain"/>
    <property type="match status" value="1"/>
</dbReference>
<evidence type="ECO:0000313" key="2">
    <source>
        <dbReference type="Proteomes" id="UP000334019"/>
    </source>
</evidence>
<proteinExistence type="predicted"/>
<accession>A0A5Q2RHM7</accession>
<keyword evidence="2" id="KW-1185">Reference proteome</keyword>
<gene>
    <name evidence="1" type="ORF">GH723_02485</name>
</gene>
<dbReference type="AlphaFoldDB" id="A0A5Q2RHM7"/>
<name>A0A5Q2RHM7_9ACTN</name>
<reference evidence="1 2" key="1">
    <citation type="submission" date="2019-11" db="EMBL/GenBank/DDBJ databases">
        <authorList>
            <person name="He Y."/>
        </authorList>
    </citation>
    <scope>NUCLEOTIDE SEQUENCE [LARGE SCALE GENOMIC DNA]</scope>
    <source>
        <strain evidence="1 2">SCSIO 58843</strain>
    </source>
</reference>
<protein>
    <submittedName>
        <fullName evidence="1">Uncharacterized protein</fullName>
    </submittedName>
</protein>
<dbReference type="KEGG" id="atq:GH723_02485"/>
<sequence length="148" mass="16312">MVALAAAGRRVKVFEDRPRLVLPEGRRVPGRAELLAAAAGPRRVAAACSARIPTLPLVRRGLAGAPVRAHRLAGSHQRRRLVPDPWMRRQLTPSRHDHRPPLRSDGYYRALASGRAQLVSWPIARITTDGIRTCDGLEHRIDHLVVAG</sequence>
<organism evidence="1 2">
    <name type="scientific">Actinomarinicola tropica</name>
    <dbReference type="NCBI Taxonomy" id="2789776"/>
    <lineage>
        <taxon>Bacteria</taxon>
        <taxon>Bacillati</taxon>
        <taxon>Actinomycetota</taxon>
        <taxon>Acidimicrobiia</taxon>
        <taxon>Acidimicrobiales</taxon>
        <taxon>Iamiaceae</taxon>
        <taxon>Actinomarinicola</taxon>
    </lineage>
</organism>
<dbReference type="RefSeq" id="WP_153758167.1">
    <property type="nucleotide sequence ID" value="NZ_CP045851.1"/>
</dbReference>
<dbReference type="InterPro" id="IPR036188">
    <property type="entry name" value="FAD/NAD-bd_sf"/>
</dbReference>
<dbReference type="Proteomes" id="UP000334019">
    <property type="component" value="Chromosome"/>
</dbReference>